<keyword evidence="6 7" id="KW-0472">Membrane</keyword>
<dbReference type="GO" id="GO:0022857">
    <property type="term" value="F:transmembrane transporter activity"/>
    <property type="evidence" value="ECO:0007669"/>
    <property type="project" value="InterPro"/>
</dbReference>
<dbReference type="PRINTS" id="PR00171">
    <property type="entry name" value="SUGRTRNSPORT"/>
</dbReference>
<evidence type="ECO:0000256" key="6">
    <source>
        <dbReference type="ARBA" id="ARBA00023136"/>
    </source>
</evidence>
<feature type="transmembrane region" description="Helical" evidence="7">
    <location>
        <begin position="77"/>
        <end position="96"/>
    </location>
</feature>
<accession>A0A6C2UR15</accession>
<organism evidence="9 10">
    <name type="scientific">Pontiella sulfatireligans</name>
    <dbReference type="NCBI Taxonomy" id="2750658"/>
    <lineage>
        <taxon>Bacteria</taxon>
        <taxon>Pseudomonadati</taxon>
        <taxon>Kiritimatiellota</taxon>
        <taxon>Kiritimatiellia</taxon>
        <taxon>Kiritimatiellales</taxon>
        <taxon>Pontiellaceae</taxon>
        <taxon>Pontiella</taxon>
    </lineage>
</organism>
<dbReference type="InterPro" id="IPR005829">
    <property type="entry name" value="Sugar_transporter_CS"/>
</dbReference>
<keyword evidence="3" id="KW-0813">Transport</keyword>
<feature type="transmembrane region" description="Helical" evidence="7">
    <location>
        <begin position="261"/>
        <end position="284"/>
    </location>
</feature>
<feature type="transmembrane region" description="Helical" evidence="7">
    <location>
        <begin position="480"/>
        <end position="500"/>
    </location>
</feature>
<keyword evidence="4 7" id="KW-0812">Transmembrane</keyword>
<sequence>MSSYRVNAFIYATIVAMGGFLFGLDAALISGTTDFITNEFSLTSMQLGTAVSAPAWGVLVALPFAGYICNAFGRKKAIMLVAVLYLISALASAFAPSYGVLVAARFLGGLAFSSISLASMYIGEIAPPKWRGKLVSMTQINIVVGLSGAYFVNYLIHQWAGSGSEWVSTLCIDTHTWRWMLGSEIPFAILWFGLLMIIPESPSWLFYRGRAEDAKATLRKILPQDEVEHHLNEMQESLSLGCHNQSIASQLKETFSKPMRLIFIIALTIGIAQQCTGINAILFYAQTVFKQLGIGADAAFAQAIWLGVTSIVFTVLGLLLVDKLGRRPLIIWGMVWIIASLALCSYSFKEARYVITAQSIEEMSGLENPERLTALVEVEFENDIAFKNAVKKALGEEEAAVHLTSLMQTATRMNATLVLIGILSFIGAFHFSVGPVMWVLFSEIFPIAIRGIAIPFFTIITSLTSALVQKFFPWQLENMGMSSIFLSYGAAVLVGLVILFKTLKETKNMSLEEIQLSLLVKNKDEK</sequence>
<dbReference type="EMBL" id="CAAHFH010000002">
    <property type="protein sequence ID" value="VGO21734.1"/>
    <property type="molecule type" value="Genomic_DNA"/>
</dbReference>
<feature type="transmembrane region" description="Helical" evidence="7">
    <location>
        <begin position="415"/>
        <end position="440"/>
    </location>
</feature>
<feature type="transmembrane region" description="Helical" evidence="7">
    <location>
        <begin position="134"/>
        <end position="156"/>
    </location>
</feature>
<dbReference type="RefSeq" id="WP_136063174.1">
    <property type="nucleotide sequence ID" value="NZ_CAAHFH010000002.1"/>
</dbReference>
<feature type="transmembrane region" description="Helical" evidence="7">
    <location>
        <begin position="49"/>
        <end position="70"/>
    </location>
</feature>
<feature type="transmembrane region" description="Helical" evidence="7">
    <location>
        <begin position="9"/>
        <end position="29"/>
    </location>
</feature>
<evidence type="ECO:0000259" key="8">
    <source>
        <dbReference type="PROSITE" id="PS50850"/>
    </source>
</evidence>
<dbReference type="InterPro" id="IPR005828">
    <property type="entry name" value="MFS_sugar_transport-like"/>
</dbReference>
<dbReference type="Proteomes" id="UP000346198">
    <property type="component" value="Unassembled WGS sequence"/>
</dbReference>
<dbReference type="PANTHER" id="PTHR48023:SF4">
    <property type="entry name" value="D-XYLOSE-PROTON SYMPORTER-LIKE 2"/>
    <property type="match status" value="1"/>
</dbReference>
<dbReference type="InterPro" id="IPR003663">
    <property type="entry name" value="Sugar/inositol_transpt"/>
</dbReference>
<evidence type="ECO:0000256" key="7">
    <source>
        <dbReference type="SAM" id="Phobius"/>
    </source>
</evidence>
<dbReference type="PANTHER" id="PTHR48023">
    <property type="entry name" value="D-XYLOSE-PROTON SYMPORTER-LIKE 2"/>
    <property type="match status" value="1"/>
</dbReference>
<dbReference type="PROSITE" id="PS50850">
    <property type="entry name" value="MFS"/>
    <property type="match status" value="1"/>
</dbReference>
<comment type="similarity">
    <text evidence="2">Belongs to the major facilitator superfamily. Sugar transporter (TC 2.A.1.1) family.</text>
</comment>
<dbReference type="Pfam" id="PF00083">
    <property type="entry name" value="Sugar_tr"/>
    <property type="match status" value="2"/>
</dbReference>
<dbReference type="Gene3D" id="1.20.1250.20">
    <property type="entry name" value="MFS general substrate transporter like domains"/>
    <property type="match status" value="2"/>
</dbReference>
<evidence type="ECO:0000313" key="10">
    <source>
        <dbReference type="Proteomes" id="UP000346198"/>
    </source>
</evidence>
<evidence type="ECO:0000256" key="1">
    <source>
        <dbReference type="ARBA" id="ARBA00004141"/>
    </source>
</evidence>
<evidence type="ECO:0000256" key="2">
    <source>
        <dbReference type="ARBA" id="ARBA00010992"/>
    </source>
</evidence>
<dbReference type="GO" id="GO:0016020">
    <property type="term" value="C:membrane"/>
    <property type="evidence" value="ECO:0007669"/>
    <property type="project" value="UniProtKB-SubCell"/>
</dbReference>
<dbReference type="PROSITE" id="PS00216">
    <property type="entry name" value="SUGAR_TRANSPORT_1"/>
    <property type="match status" value="1"/>
</dbReference>
<comment type="subcellular location">
    <subcellularLocation>
        <location evidence="1">Membrane</location>
        <topology evidence="1">Multi-pass membrane protein</topology>
    </subcellularLocation>
</comment>
<dbReference type="InterPro" id="IPR036259">
    <property type="entry name" value="MFS_trans_sf"/>
</dbReference>
<keyword evidence="10" id="KW-1185">Reference proteome</keyword>
<proteinExistence type="inferred from homology"/>
<feature type="transmembrane region" description="Helical" evidence="7">
    <location>
        <begin position="329"/>
        <end position="348"/>
    </location>
</feature>
<keyword evidence="5 7" id="KW-1133">Transmembrane helix</keyword>
<gene>
    <name evidence="9" type="primary">csbC</name>
    <name evidence="9" type="ORF">SCARR_03809</name>
</gene>
<feature type="transmembrane region" description="Helical" evidence="7">
    <location>
        <begin position="304"/>
        <end position="322"/>
    </location>
</feature>
<feature type="domain" description="Major facilitator superfamily (MFS) profile" evidence="8">
    <location>
        <begin position="11"/>
        <end position="507"/>
    </location>
</feature>
<dbReference type="AlphaFoldDB" id="A0A6C2UR15"/>
<dbReference type="InterPro" id="IPR020846">
    <property type="entry name" value="MFS_dom"/>
</dbReference>
<evidence type="ECO:0000256" key="4">
    <source>
        <dbReference type="ARBA" id="ARBA00022692"/>
    </source>
</evidence>
<feature type="transmembrane region" description="Helical" evidence="7">
    <location>
        <begin position="102"/>
        <end position="122"/>
    </location>
</feature>
<dbReference type="InterPro" id="IPR050820">
    <property type="entry name" value="MFS_Sugar_Transporter"/>
</dbReference>
<dbReference type="SUPFAM" id="SSF103473">
    <property type="entry name" value="MFS general substrate transporter"/>
    <property type="match status" value="1"/>
</dbReference>
<evidence type="ECO:0000256" key="5">
    <source>
        <dbReference type="ARBA" id="ARBA00022989"/>
    </source>
</evidence>
<feature type="transmembrane region" description="Helical" evidence="7">
    <location>
        <begin position="176"/>
        <end position="198"/>
    </location>
</feature>
<protein>
    <submittedName>
        <fullName evidence="9">Putative metabolite transport protein CsbC</fullName>
    </submittedName>
</protein>
<reference evidence="9 10" key="1">
    <citation type="submission" date="2019-04" db="EMBL/GenBank/DDBJ databases">
        <authorList>
            <person name="Van Vliet M D."/>
        </authorList>
    </citation>
    <scope>NUCLEOTIDE SEQUENCE [LARGE SCALE GENOMIC DNA]</scope>
    <source>
        <strain evidence="9 10">F21</strain>
    </source>
</reference>
<evidence type="ECO:0000256" key="3">
    <source>
        <dbReference type="ARBA" id="ARBA00022448"/>
    </source>
</evidence>
<name>A0A6C2UR15_9BACT</name>
<feature type="transmembrane region" description="Helical" evidence="7">
    <location>
        <begin position="447"/>
        <end position="468"/>
    </location>
</feature>
<evidence type="ECO:0000313" key="9">
    <source>
        <dbReference type="EMBL" id="VGO21734.1"/>
    </source>
</evidence>